<feature type="region of interest" description="Disordered" evidence="7">
    <location>
        <begin position="406"/>
        <end position="431"/>
    </location>
</feature>
<feature type="region of interest" description="Disordered" evidence="7">
    <location>
        <begin position="35"/>
        <end position="100"/>
    </location>
</feature>
<dbReference type="GO" id="GO:0004252">
    <property type="term" value="F:serine-type endopeptidase activity"/>
    <property type="evidence" value="ECO:0007669"/>
    <property type="project" value="InterPro"/>
</dbReference>
<dbReference type="GO" id="GO:0005576">
    <property type="term" value="C:extracellular region"/>
    <property type="evidence" value="ECO:0007669"/>
    <property type="project" value="UniProtKB-SubCell"/>
</dbReference>
<keyword evidence="5" id="KW-1015">Disulfide bond</keyword>
<reference evidence="10" key="1">
    <citation type="submission" date="2022-12" db="EMBL/GenBank/DDBJ databases">
        <title>Chromosome-level genome assembly of the bean flower thrips Megalurothrips usitatus.</title>
        <authorList>
            <person name="Ma L."/>
            <person name="Liu Q."/>
            <person name="Li H."/>
            <person name="Cai W."/>
        </authorList>
    </citation>
    <scope>NUCLEOTIDE SEQUENCE</scope>
    <source>
        <strain evidence="10">Cailab_2022a</strain>
    </source>
</reference>
<dbReference type="InterPro" id="IPR018114">
    <property type="entry name" value="TRYPSIN_HIS"/>
</dbReference>
<dbReference type="PROSITE" id="PS50240">
    <property type="entry name" value="TRYPSIN_DOM"/>
    <property type="match status" value="1"/>
</dbReference>
<dbReference type="PROSITE" id="PS00135">
    <property type="entry name" value="TRYPSIN_SER"/>
    <property type="match status" value="1"/>
</dbReference>
<feature type="chain" id="PRO_5043944741" description="Peptidase S1 domain-containing protein" evidence="8">
    <location>
        <begin position="26"/>
        <end position="431"/>
    </location>
</feature>
<dbReference type="Pfam" id="PF00089">
    <property type="entry name" value="Trypsin"/>
    <property type="match status" value="1"/>
</dbReference>
<dbReference type="EMBL" id="JAPTSV010000005">
    <property type="protein sequence ID" value="KAJ1528012.1"/>
    <property type="molecule type" value="Genomic_DNA"/>
</dbReference>
<evidence type="ECO:0000313" key="10">
    <source>
        <dbReference type="EMBL" id="KAJ1528012.1"/>
    </source>
</evidence>
<feature type="compositionally biased region" description="Low complexity" evidence="7">
    <location>
        <begin position="35"/>
        <end position="81"/>
    </location>
</feature>
<dbReference type="InterPro" id="IPR033116">
    <property type="entry name" value="TRYPSIN_SER"/>
</dbReference>
<protein>
    <recommendedName>
        <fullName evidence="9">Peptidase S1 domain-containing protein</fullName>
    </recommendedName>
</protein>
<dbReference type="InterPro" id="IPR043504">
    <property type="entry name" value="Peptidase_S1_PA_chymotrypsin"/>
</dbReference>
<organism evidence="10 11">
    <name type="scientific">Megalurothrips usitatus</name>
    <name type="common">bean blossom thrips</name>
    <dbReference type="NCBI Taxonomy" id="439358"/>
    <lineage>
        <taxon>Eukaryota</taxon>
        <taxon>Metazoa</taxon>
        <taxon>Ecdysozoa</taxon>
        <taxon>Arthropoda</taxon>
        <taxon>Hexapoda</taxon>
        <taxon>Insecta</taxon>
        <taxon>Pterygota</taxon>
        <taxon>Neoptera</taxon>
        <taxon>Paraneoptera</taxon>
        <taxon>Thysanoptera</taxon>
        <taxon>Terebrantia</taxon>
        <taxon>Thripoidea</taxon>
        <taxon>Thripidae</taxon>
        <taxon>Megalurothrips</taxon>
    </lineage>
</organism>
<dbReference type="FunFam" id="2.40.10.10:FF:000130">
    <property type="entry name" value="Chymotrypsinogen A"/>
    <property type="match status" value="1"/>
</dbReference>
<keyword evidence="8" id="KW-0732">Signal</keyword>
<name>A0AAV7XRQ1_9NEOP</name>
<comment type="caution">
    <text evidence="10">The sequence shown here is derived from an EMBL/GenBank/DDBJ whole genome shotgun (WGS) entry which is preliminary data.</text>
</comment>
<dbReference type="PANTHER" id="PTHR24252">
    <property type="entry name" value="ACROSIN-RELATED"/>
    <property type="match status" value="1"/>
</dbReference>
<keyword evidence="2 6" id="KW-0645">Protease</keyword>
<evidence type="ECO:0000313" key="11">
    <source>
        <dbReference type="Proteomes" id="UP001075354"/>
    </source>
</evidence>
<dbReference type="InterPro" id="IPR001314">
    <property type="entry name" value="Peptidase_S1A"/>
</dbReference>
<evidence type="ECO:0000256" key="8">
    <source>
        <dbReference type="SAM" id="SignalP"/>
    </source>
</evidence>
<feature type="compositionally biased region" description="Polar residues" evidence="7">
    <location>
        <begin position="82"/>
        <end position="95"/>
    </location>
</feature>
<evidence type="ECO:0000259" key="9">
    <source>
        <dbReference type="PROSITE" id="PS50240"/>
    </source>
</evidence>
<feature type="signal peptide" evidence="8">
    <location>
        <begin position="1"/>
        <end position="25"/>
    </location>
</feature>
<dbReference type="SUPFAM" id="SSF50494">
    <property type="entry name" value="Trypsin-like serine proteases"/>
    <property type="match status" value="1"/>
</dbReference>
<proteinExistence type="predicted"/>
<evidence type="ECO:0000256" key="7">
    <source>
        <dbReference type="SAM" id="MobiDB-lite"/>
    </source>
</evidence>
<evidence type="ECO:0000256" key="6">
    <source>
        <dbReference type="RuleBase" id="RU363034"/>
    </source>
</evidence>
<evidence type="ECO:0000256" key="4">
    <source>
        <dbReference type="ARBA" id="ARBA00022825"/>
    </source>
</evidence>
<dbReference type="PROSITE" id="PS00134">
    <property type="entry name" value="TRYPSIN_HIS"/>
    <property type="match status" value="1"/>
</dbReference>
<dbReference type="SMART" id="SM00020">
    <property type="entry name" value="Tryp_SPc"/>
    <property type="match status" value="1"/>
</dbReference>
<accession>A0AAV7XRQ1</accession>
<dbReference type="InterPro" id="IPR001254">
    <property type="entry name" value="Trypsin_dom"/>
</dbReference>
<keyword evidence="11" id="KW-1185">Reference proteome</keyword>
<dbReference type="FunFam" id="2.40.10.10:FF:000036">
    <property type="entry name" value="Trypsin beta"/>
    <property type="match status" value="1"/>
</dbReference>
<keyword evidence="4 6" id="KW-0720">Serine protease</keyword>
<dbReference type="AlphaFoldDB" id="A0AAV7XRQ1"/>
<dbReference type="CDD" id="cd00190">
    <property type="entry name" value="Tryp_SPc"/>
    <property type="match status" value="1"/>
</dbReference>
<keyword evidence="3 6" id="KW-0378">Hydrolase</keyword>
<dbReference type="GO" id="GO:0006508">
    <property type="term" value="P:proteolysis"/>
    <property type="evidence" value="ECO:0007669"/>
    <property type="project" value="UniProtKB-KW"/>
</dbReference>
<evidence type="ECO:0000256" key="1">
    <source>
        <dbReference type="ARBA" id="ARBA00004239"/>
    </source>
</evidence>
<dbReference type="PRINTS" id="PR00722">
    <property type="entry name" value="CHYMOTRYPSIN"/>
</dbReference>
<evidence type="ECO:0000256" key="5">
    <source>
        <dbReference type="ARBA" id="ARBA00023157"/>
    </source>
</evidence>
<feature type="compositionally biased region" description="Acidic residues" evidence="7">
    <location>
        <begin position="407"/>
        <end position="431"/>
    </location>
</feature>
<dbReference type="Gene3D" id="2.40.10.10">
    <property type="entry name" value="Trypsin-like serine proteases"/>
    <property type="match status" value="1"/>
</dbReference>
<comment type="subcellular location">
    <subcellularLocation>
        <location evidence="1">Secreted</location>
        <location evidence="1">Extracellular space</location>
    </subcellularLocation>
</comment>
<feature type="domain" description="Peptidase S1" evidence="9">
    <location>
        <begin position="146"/>
        <end position="404"/>
    </location>
</feature>
<sequence length="431" mass="45829">MSSSAPEAPGAVGCLLLTLLVGGLAAEPAAAAAPGVQPDWWSSWWPTSDAGAAAGTGSGPAPDGGAADTTAGGPTPAAAGDNNVTLTSNSTNRSPTARVHNEADAQCGLSLLSRRRPRRVGQDGQDVRQAHSLWSPAIWTQSQGRIVNGKESRQGQWPWQASLQVLHPRLGFIGHWCGGVLVRDRWVVTAAHCIHNDVFSLPLPALWTAVLGDWDREVEEHTEVRVPIEKILIHERFHSYNNDIALMKLSRRVRLTGDSRVRTLCLPAAPYNNASAPDAPAAPDAPGERAPLCMVSGWGRQSSNGDETATLLQASVPLHPNSLCAKRYGGPIRVNAGHLCAGHLDGSSGTCVGDSGGPLQCLGADGRWFLVGITSFGSGCARPGFPDVYTRMAHYTAWIQEKILKDAEEDVDVEGEDEEDPEDEDQDLADY</sequence>
<gene>
    <name evidence="10" type="ORF">ONE63_007937</name>
</gene>
<evidence type="ECO:0000256" key="2">
    <source>
        <dbReference type="ARBA" id="ARBA00022670"/>
    </source>
</evidence>
<dbReference type="InterPro" id="IPR009003">
    <property type="entry name" value="Peptidase_S1_PA"/>
</dbReference>
<dbReference type="PANTHER" id="PTHR24252:SF7">
    <property type="entry name" value="HYALIN"/>
    <property type="match status" value="1"/>
</dbReference>
<evidence type="ECO:0000256" key="3">
    <source>
        <dbReference type="ARBA" id="ARBA00022801"/>
    </source>
</evidence>
<dbReference type="Proteomes" id="UP001075354">
    <property type="component" value="Chromosome 5"/>
</dbReference>